<keyword evidence="4" id="KW-1185">Reference proteome</keyword>
<feature type="region of interest" description="Disordered" evidence="1">
    <location>
        <begin position="138"/>
        <end position="174"/>
    </location>
</feature>
<name>A0A9N9SIA2_PHACE</name>
<dbReference type="EMBL" id="OU896710">
    <property type="protein sequence ID" value="CAG9820675.1"/>
    <property type="molecule type" value="Genomic_DNA"/>
</dbReference>
<evidence type="ECO:0000313" key="4">
    <source>
        <dbReference type="Proteomes" id="UP001153737"/>
    </source>
</evidence>
<feature type="domain" description="CCHC-type" evidence="2">
    <location>
        <begin position="180"/>
        <end position="196"/>
    </location>
</feature>
<organism evidence="3 4">
    <name type="scientific">Phaedon cochleariae</name>
    <name type="common">Mustard beetle</name>
    <dbReference type="NCBI Taxonomy" id="80249"/>
    <lineage>
        <taxon>Eukaryota</taxon>
        <taxon>Metazoa</taxon>
        <taxon>Ecdysozoa</taxon>
        <taxon>Arthropoda</taxon>
        <taxon>Hexapoda</taxon>
        <taxon>Insecta</taxon>
        <taxon>Pterygota</taxon>
        <taxon>Neoptera</taxon>
        <taxon>Endopterygota</taxon>
        <taxon>Coleoptera</taxon>
        <taxon>Polyphaga</taxon>
        <taxon>Cucujiformia</taxon>
        <taxon>Chrysomeloidea</taxon>
        <taxon>Chrysomelidae</taxon>
        <taxon>Chrysomelinae</taxon>
        <taxon>Chrysomelini</taxon>
        <taxon>Phaedon</taxon>
    </lineage>
</organism>
<proteinExistence type="predicted"/>
<dbReference type="GO" id="GO:0003676">
    <property type="term" value="F:nucleic acid binding"/>
    <property type="evidence" value="ECO:0007669"/>
    <property type="project" value="InterPro"/>
</dbReference>
<evidence type="ECO:0000256" key="1">
    <source>
        <dbReference type="SAM" id="MobiDB-lite"/>
    </source>
</evidence>
<feature type="compositionally biased region" description="Polar residues" evidence="1">
    <location>
        <begin position="150"/>
        <end position="166"/>
    </location>
</feature>
<dbReference type="InterPro" id="IPR036875">
    <property type="entry name" value="Znf_CCHC_sf"/>
</dbReference>
<feature type="domain" description="CCHC-type" evidence="2">
    <location>
        <begin position="203"/>
        <end position="219"/>
    </location>
</feature>
<dbReference type="SMART" id="SM00343">
    <property type="entry name" value="ZnF_C2HC"/>
    <property type="match status" value="2"/>
</dbReference>
<reference evidence="3" key="2">
    <citation type="submission" date="2022-10" db="EMBL/GenBank/DDBJ databases">
        <authorList>
            <consortium name="ENA_rothamsted_submissions"/>
            <consortium name="culmorum"/>
            <person name="King R."/>
        </authorList>
    </citation>
    <scope>NUCLEOTIDE SEQUENCE</scope>
</reference>
<dbReference type="AlphaFoldDB" id="A0A9N9SIA2"/>
<evidence type="ECO:0000313" key="3">
    <source>
        <dbReference type="EMBL" id="CAG9820675.1"/>
    </source>
</evidence>
<dbReference type="Proteomes" id="UP001153737">
    <property type="component" value="Chromosome 4"/>
</dbReference>
<accession>A0A9N9SIA2</accession>
<dbReference type="OrthoDB" id="6503602at2759"/>
<dbReference type="Gene3D" id="4.10.60.10">
    <property type="entry name" value="Zinc finger, CCHC-type"/>
    <property type="match status" value="1"/>
</dbReference>
<gene>
    <name evidence="3" type="ORF">PHAECO_LOCUS8121</name>
</gene>
<evidence type="ECO:0000259" key="2">
    <source>
        <dbReference type="SMART" id="SM00343"/>
    </source>
</evidence>
<dbReference type="SUPFAM" id="SSF57756">
    <property type="entry name" value="Retrovirus zinc finger-like domains"/>
    <property type="match status" value="1"/>
</dbReference>
<dbReference type="InterPro" id="IPR001878">
    <property type="entry name" value="Znf_CCHC"/>
</dbReference>
<protein>
    <recommendedName>
        <fullName evidence="2">CCHC-type domain-containing protein</fullName>
    </recommendedName>
</protein>
<sequence length="245" mass="28302">MPDLSKTIDKYDTAESHLEGAAKYWSSGRADYLKDWNSFRLVFQKTFIPERHKTDLWKLMTHRVQQPKENISFYSHKKVALCCELNPTTNEIREQIIIGLISRDLSNFVLSKVHMDVDELFRDILDYERVGDSRRGRFNERKEIGRGGQQERSGVTKGNQQEQNVKSTSSSSSKNTHLVRCHYCNEPGHPVQNFSKSRRPRGSCYGCDSIEHLRRDCPNSQSTSRTVPASDRSTLIVDLAHLWLI</sequence>
<dbReference type="GO" id="GO:0008270">
    <property type="term" value="F:zinc ion binding"/>
    <property type="evidence" value="ECO:0007669"/>
    <property type="project" value="InterPro"/>
</dbReference>
<reference evidence="3" key="1">
    <citation type="submission" date="2022-01" db="EMBL/GenBank/DDBJ databases">
        <authorList>
            <person name="King R."/>
        </authorList>
    </citation>
    <scope>NUCLEOTIDE SEQUENCE</scope>
</reference>